<comment type="caution">
    <text evidence="1">The sequence shown here is derived from an EMBL/GenBank/DDBJ whole genome shotgun (WGS) entry which is preliminary data.</text>
</comment>
<sequence>MDCNDNSCKIDYDNIEDVFSGDDESNKIICFEDWETEDGSYYNIENNDPIEKYVNCANFECGGLDCIRIRKVMREENLGVCLDSVNNKIEKMKMGEIRFNKSILLKLVKEKYDLVDRVNEIQGDEMWEEIEEIRTAKIKMIVEIMQKMPTKHK</sequence>
<keyword evidence="2" id="KW-1185">Reference proteome</keyword>
<dbReference type="EMBL" id="CAJVPQ010006967">
    <property type="protein sequence ID" value="CAG8691435.1"/>
    <property type="molecule type" value="Genomic_DNA"/>
</dbReference>
<name>A0A9N9HHF6_9GLOM</name>
<dbReference type="AlphaFoldDB" id="A0A9N9HHF6"/>
<gene>
    <name evidence="1" type="ORF">FCALED_LOCUS12982</name>
</gene>
<proteinExistence type="predicted"/>
<organism evidence="1 2">
    <name type="scientific">Funneliformis caledonium</name>
    <dbReference type="NCBI Taxonomy" id="1117310"/>
    <lineage>
        <taxon>Eukaryota</taxon>
        <taxon>Fungi</taxon>
        <taxon>Fungi incertae sedis</taxon>
        <taxon>Mucoromycota</taxon>
        <taxon>Glomeromycotina</taxon>
        <taxon>Glomeromycetes</taxon>
        <taxon>Glomerales</taxon>
        <taxon>Glomeraceae</taxon>
        <taxon>Funneliformis</taxon>
    </lineage>
</organism>
<dbReference type="Proteomes" id="UP000789570">
    <property type="component" value="Unassembled WGS sequence"/>
</dbReference>
<evidence type="ECO:0000313" key="1">
    <source>
        <dbReference type="EMBL" id="CAG8691435.1"/>
    </source>
</evidence>
<accession>A0A9N9HHF6</accession>
<protein>
    <submittedName>
        <fullName evidence="1">10214_t:CDS:1</fullName>
    </submittedName>
</protein>
<reference evidence="1" key="1">
    <citation type="submission" date="2021-06" db="EMBL/GenBank/DDBJ databases">
        <authorList>
            <person name="Kallberg Y."/>
            <person name="Tangrot J."/>
            <person name="Rosling A."/>
        </authorList>
    </citation>
    <scope>NUCLEOTIDE SEQUENCE</scope>
    <source>
        <strain evidence="1">UK204</strain>
    </source>
</reference>
<evidence type="ECO:0000313" key="2">
    <source>
        <dbReference type="Proteomes" id="UP000789570"/>
    </source>
</evidence>